<organism evidence="2 3">
    <name type="scientific">Arabis alpina</name>
    <name type="common">Alpine rock-cress</name>
    <dbReference type="NCBI Taxonomy" id="50452"/>
    <lineage>
        <taxon>Eukaryota</taxon>
        <taxon>Viridiplantae</taxon>
        <taxon>Streptophyta</taxon>
        <taxon>Embryophyta</taxon>
        <taxon>Tracheophyta</taxon>
        <taxon>Spermatophyta</taxon>
        <taxon>Magnoliopsida</taxon>
        <taxon>eudicotyledons</taxon>
        <taxon>Gunneridae</taxon>
        <taxon>Pentapetalae</taxon>
        <taxon>rosids</taxon>
        <taxon>malvids</taxon>
        <taxon>Brassicales</taxon>
        <taxon>Brassicaceae</taxon>
        <taxon>Arabideae</taxon>
        <taxon>Arabis</taxon>
    </lineage>
</organism>
<dbReference type="Gramene" id="KFK36978">
    <property type="protein sequence ID" value="KFK36978"/>
    <property type="gene ID" value="AALP_AA4G196700"/>
</dbReference>
<sequence length="203" mass="21717">MRSLKSLALLAFLLSFSLAVFADTSNDATHAKDEVKPNEAADVIETQQRGCRYGCCGAYAYGQCAACCSKAQAAEAETKTEAKDVVAEPEQRGRRGCRYGCCGSYAYGRCSACCSLSQAQAKVEAVEVVEPQQRYTGGCRNGCCGSGSFGRCKCCKSPQAEAEVVEPQQRRGCRYGCCGSYAYGQCSACCPRKMTKECDQMGS</sequence>
<dbReference type="OrthoDB" id="1110017at2759"/>
<proteinExistence type="predicted"/>
<accession>A0A087H4C6</accession>
<evidence type="ECO:0000313" key="2">
    <source>
        <dbReference type="EMBL" id="KFK36978.1"/>
    </source>
</evidence>
<evidence type="ECO:0000256" key="1">
    <source>
        <dbReference type="SAM" id="SignalP"/>
    </source>
</evidence>
<keyword evidence="3" id="KW-1185">Reference proteome</keyword>
<feature type="signal peptide" evidence="1">
    <location>
        <begin position="1"/>
        <end position="22"/>
    </location>
</feature>
<protein>
    <submittedName>
        <fullName evidence="2">Uncharacterized protein</fullName>
    </submittedName>
</protein>
<feature type="chain" id="PRO_5001822875" evidence="1">
    <location>
        <begin position="23"/>
        <end position="203"/>
    </location>
</feature>
<dbReference type="eggNOG" id="ENOG502SG3G">
    <property type="taxonomic scope" value="Eukaryota"/>
</dbReference>
<keyword evidence="1" id="KW-0732">Signal</keyword>
<dbReference type="Proteomes" id="UP000029120">
    <property type="component" value="Chromosome 4"/>
</dbReference>
<dbReference type="EMBL" id="CM002872">
    <property type="protein sequence ID" value="KFK36978.1"/>
    <property type="molecule type" value="Genomic_DNA"/>
</dbReference>
<name>A0A087H4C6_ARAAL</name>
<reference evidence="3" key="1">
    <citation type="journal article" date="2015" name="Nat. Plants">
        <title>Genome expansion of Arabis alpina linked with retrotransposition and reduced symmetric DNA methylation.</title>
        <authorList>
            <person name="Willing E.M."/>
            <person name="Rawat V."/>
            <person name="Mandakova T."/>
            <person name="Maumus F."/>
            <person name="James G.V."/>
            <person name="Nordstroem K.J."/>
            <person name="Becker C."/>
            <person name="Warthmann N."/>
            <person name="Chica C."/>
            <person name="Szarzynska B."/>
            <person name="Zytnicki M."/>
            <person name="Albani M.C."/>
            <person name="Kiefer C."/>
            <person name="Bergonzi S."/>
            <person name="Castaings L."/>
            <person name="Mateos J.L."/>
            <person name="Berns M.C."/>
            <person name="Bujdoso N."/>
            <person name="Piofczyk T."/>
            <person name="de Lorenzo L."/>
            <person name="Barrero-Sicilia C."/>
            <person name="Mateos I."/>
            <person name="Piednoel M."/>
            <person name="Hagmann J."/>
            <person name="Chen-Min-Tao R."/>
            <person name="Iglesias-Fernandez R."/>
            <person name="Schuster S.C."/>
            <person name="Alonso-Blanco C."/>
            <person name="Roudier F."/>
            <person name="Carbonero P."/>
            <person name="Paz-Ares J."/>
            <person name="Davis S.J."/>
            <person name="Pecinka A."/>
            <person name="Quesneville H."/>
            <person name="Colot V."/>
            <person name="Lysak M.A."/>
            <person name="Weigel D."/>
            <person name="Coupland G."/>
            <person name="Schneeberger K."/>
        </authorList>
    </citation>
    <scope>NUCLEOTIDE SEQUENCE [LARGE SCALE GENOMIC DNA]</scope>
    <source>
        <strain evidence="3">cv. Pajares</strain>
    </source>
</reference>
<evidence type="ECO:0000313" key="3">
    <source>
        <dbReference type="Proteomes" id="UP000029120"/>
    </source>
</evidence>
<dbReference type="AlphaFoldDB" id="A0A087H4C6"/>
<dbReference type="OMA" id="CCGAYAF"/>
<gene>
    <name evidence="2" type="ordered locus">AALP_Aa4g196700</name>
</gene>